<accession>A0A9P0PQY1</accession>
<name>A0A9P0PQY1_ACAOB</name>
<dbReference type="Proteomes" id="UP001152888">
    <property type="component" value="Unassembled WGS sequence"/>
</dbReference>
<evidence type="ECO:0000313" key="1">
    <source>
        <dbReference type="EMBL" id="CAH1995487.1"/>
    </source>
</evidence>
<sequence length="125" mass="13937">MPILLAAVTLPNESGVLLNLNSNGQSQQFVFVEHLLRLFSLGQYHDHQRHGRAAAALQSNDMKGAISPLLQFSLNLSIRKVDGNSSNHRMDVPFRRKRKSVMGHFFLSECANDLTTPTIFLHVGV</sequence>
<proteinExistence type="predicted"/>
<protein>
    <submittedName>
        <fullName evidence="1">Uncharacterized protein</fullName>
    </submittedName>
</protein>
<keyword evidence="2" id="KW-1185">Reference proteome</keyword>
<gene>
    <name evidence="1" type="ORF">ACAOBT_LOCUS22642</name>
</gene>
<dbReference type="AlphaFoldDB" id="A0A9P0PQY1"/>
<evidence type="ECO:0000313" key="2">
    <source>
        <dbReference type="Proteomes" id="UP001152888"/>
    </source>
</evidence>
<reference evidence="1" key="1">
    <citation type="submission" date="2022-03" db="EMBL/GenBank/DDBJ databases">
        <authorList>
            <person name="Sayadi A."/>
        </authorList>
    </citation>
    <scope>NUCLEOTIDE SEQUENCE</scope>
</reference>
<organism evidence="1 2">
    <name type="scientific">Acanthoscelides obtectus</name>
    <name type="common">Bean weevil</name>
    <name type="synonym">Bruchus obtectus</name>
    <dbReference type="NCBI Taxonomy" id="200917"/>
    <lineage>
        <taxon>Eukaryota</taxon>
        <taxon>Metazoa</taxon>
        <taxon>Ecdysozoa</taxon>
        <taxon>Arthropoda</taxon>
        <taxon>Hexapoda</taxon>
        <taxon>Insecta</taxon>
        <taxon>Pterygota</taxon>
        <taxon>Neoptera</taxon>
        <taxon>Endopterygota</taxon>
        <taxon>Coleoptera</taxon>
        <taxon>Polyphaga</taxon>
        <taxon>Cucujiformia</taxon>
        <taxon>Chrysomeloidea</taxon>
        <taxon>Chrysomelidae</taxon>
        <taxon>Bruchinae</taxon>
        <taxon>Bruchini</taxon>
        <taxon>Acanthoscelides</taxon>
    </lineage>
</organism>
<comment type="caution">
    <text evidence="1">The sequence shown here is derived from an EMBL/GenBank/DDBJ whole genome shotgun (WGS) entry which is preliminary data.</text>
</comment>
<dbReference type="EMBL" id="CAKOFQ010007230">
    <property type="protein sequence ID" value="CAH1995487.1"/>
    <property type="molecule type" value="Genomic_DNA"/>
</dbReference>